<dbReference type="InterPro" id="IPR012674">
    <property type="entry name" value="Calycin"/>
</dbReference>
<dbReference type="InterPro" id="IPR044682">
    <property type="entry name" value="VDE"/>
</dbReference>
<evidence type="ECO:0000313" key="3">
    <source>
        <dbReference type="Proteomes" id="UP000660262"/>
    </source>
</evidence>
<sequence>MAWLAPENSLVVDVCAADDVERLQQVAVDADACIWVDADKTDDADGARGALTAVPTLLALNSADDIDAHDAHGAGAAAVTLDNSARWCYQPASALMHDDGAGRAFRQLMAGIGAGKDDAQMIKRLANLHARQTHLDFLYMCLLVADDLRPAGAPRVPFVSATSKADASALLCMASKCGKQTVACLSDPMCKRAVDCLDECGLGDQVCSYICIRSYETKEFEKFTTCFIDRNNCLRNSASRPDTPHVTPTTTFRGEPLTWEGAEEIFVGHLYGDEGYSWLSAAGQNPAYDEFNCQYQLFYQGKARNSFWYNPVFLVKTLPDSQVNGASVWRGSDYRCQRLETPGEYLFTFCDNGATSKERWCIVEVDDNLEWALFYYSGAAVGPGQSYIGAVLGTRTGVWPEDEESRRRIETALQTRCSIPLWEMVQVDNSNCADPPLTPKHAPRRAFPIS</sequence>
<protein>
    <submittedName>
        <fullName evidence="2">Vdr1p protein</fullName>
    </submittedName>
</protein>
<dbReference type="OrthoDB" id="420426at2759"/>
<dbReference type="Gene3D" id="2.40.128.20">
    <property type="match status" value="1"/>
</dbReference>
<dbReference type="GO" id="GO:0046422">
    <property type="term" value="F:violaxanthin de-epoxidase activity"/>
    <property type="evidence" value="ECO:0007669"/>
    <property type="project" value="InterPro"/>
</dbReference>
<organism evidence="2 3">
    <name type="scientific">Pycnococcus provasolii</name>
    <dbReference type="NCBI Taxonomy" id="41880"/>
    <lineage>
        <taxon>Eukaryota</taxon>
        <taxon>Viridiplantae</taxon>
        <taxon>Chlorophyta</taxon>
        <taxon>Pseudoscourfieldiophyceae</taxon>
        <taxon>Pseudoscourfieldiales</taxon>
        <taxon>Pycnococcaceae</taxon>
        <taxon>Pycnococcus</taxon>
    </lineage>
</organism>
<dbReference type="Pfam" id="PF07137">
    <property type="entry name" value="VDE"/>
    <property type="match status" value="1"/>
</dbReference>
<evidence type="ECO:0000259" key="1">
    <source>
        <dbReference type="Pfam" id="PF07137"/>
    </source>
</evidence>
<accession>A0A830H4I6</accession>
<dbReference type="EMBL" id="BNJQ01000002">
    <property type="protein sequence ID" value="GHP01945.1"/>
    <property type="molecule type" value="Genomic_DNA"/>
</dbReference>
<dbReference type="PANTHER" id="PTHR33970:SF2">
    <property type="entry name" value="OS01G0716400 PROTEIN"/>
    <property type="match status" value="1"/>
</dbReference>
<reference evidence="2" key="1">
    <citation type="submission" date="2020-10" db="EMBL/GenBank/DDBJ databases">
        <title>Unveiling of a novel bifunctional photoreceptor, Dualchrome1, isolated from a cosmopolitan green alga.</title>
        <authorList>
            <person name="Suzuki S."/>
            <person name="Kawachi M."/>
        </authorList>
    </citation>
    <scope>NUCLEOTIDE SEQUENCE</scope>
    <source>
        <strain evidence="2">NIES 2893</strain>
    </source>
</reference>
<dbReference type="AlphaFoldDB" id="A0A830H4I6"/>
<dbReference type="PANTHER" id="PTHR33970">
    <property type="entry name" value="VIOLAXANTHIN DE-EPOXIDASE, CHLOROPLASTIC-RELATED"/>
    <property type="match status" value="1"/>
</dbReference>
<dbReference type="InterPro" id="IPR010788">
    <property type="entry name" value="VDE_dom"/>
</dbReference>
<keyword evidence="3" id="KW-1185">Reference proteome</keyword>
<proteinExistence type="predicted"/>
<feature type="domain" description="VDE lipocalin" evidence="1">
    <location>
        <begin position="171"/>
        <end position="413"/>
    </location>
</feature>
<gene>
    <name evidence="2" type="ORF">PPROV_000070100</name>
</gene>
<comment type="caution">
    <text evidence="2">The sequence shown here is derived from an EMBL/GenBank/DDBJ whole genome shotgun (WGS) entry which is preliminary data.</text>
</comment>
<dbReference type="Proteomes" id="UP000660262">
    <property type="component" value="Unassembled WGS sequence"/>
</dbReference>
<name>A0A830H4I6_9CHLO</name>
<evidence type="ECO:0000313" key="2">
    <source>
        <dbReference type="EMBL" id="GHP01945.1"/>
    </source>
</evidence>
<dbReference type="GO" id="GO:0010028">
    <property type="term" value="P:xanthophyll cycle"/>
    <property type="evidence" value="ECO:0007669"/>
    <property type="project" value="InterPro"/>
</dbReference>